<dbReference type="GO" id="GO:0015483">
    <property type="term" value="F:long-chain fatty acid transporting porin activity"/>
    <property type="evidence" value="ECO:0007669"/>
    <property type="project" value="TreeGrafter"/>
</dbReference>
<dbReference type="PANTHER" id="PTHR35093:SF8">
    <property type="entry name" value="OUTER MEMBRANE PROTEIN NMB0088-RELATED"/>
    <property type="match status" value="1"/>
</dbReference>
<keyword evidence="7" id="KW-0998">Cell outer membrane</keyword>
<comment type="subcellular location">
    <subcellularLocation>
        <location evidence="1">Cell outer membrane</location>
        <topology evidence="1">Multi-pass membrane protein</topology>
    </subcellularLocation>
</comment>
<dbReference type="GO" id="GO:0009279">
    <property type="term" value="C:cell outer membrane"/>
    <property type="evidence" value="ECO:0007669"/>
    <property type="project" value="UniProtKB-SubCell"/>
</dbReference>
<dbReference type="Pfam" id="PF03349">
    <property type="entry name" value="Toluene_X"/>
    <property type="match status" value="1"/>
</dbReference>
<name>A0A5N4WU30_9GAMM</name>
<keyword evidence="3" id="KW-1134">Transmembrane beta strand</keyword>
<evidence type="ECO:0000256" key="4">
    <source>
        <dbReference type="ARBA" id="ARBA00022692"/>
    </source>
</evidence>
<protein>
    <submittedName>
        <fullName evidence="8">Transport of long-chain fatty acid</fullName>
    </submittedName>
</protein>
<dbReference type="InterPro" id="IPR005017">
    <property type="entry name" value="OMPP1/FadL/TodX"/>
</dbReference>
<evidence type="ECO:0000256" key="7">
    <source>
        <dbReference type="ARBA" id="ARBA00023237"/>
    </source>
</evidence>
<keyword evidence="4" id="KW-0812">Transmembrane</keyword>
<gene>
    <name evidence="8" type="ORF">F4W09_01370</name>
</gene>
<evidence type="ECO:0000256" key="3">
    <source>
        <dbReference type="ARBA" id="ARBA00022452"/>
    </source>
</evidence>
<dbReference type="PANTHER" id="PTHR35093">
    <property type="entry name" value="OUTER MEMBRANE PROTEIN NMB0088-RELATED"/>
    <property type="match status" value="1"/>
</dbReference>
<dbReference type="Proteomes" id="UP000325788">
    <property type="component" value="Unassembled WGS sequence"/>
</dbReference>
<evidence type="ECO:0000313" key="9">
    <source>
        <dbReference type="Proteomes" id="UP000325788"/>
    </source>
</evidence>
<evidence type="ECO:0000256" key="2">
    <source>
        <dbReference type="ARBA" id="ARBA00008163"/>
    </source>
</evidence>
<evidence type="ECO:0000313" key="8">
    <source>
        <dbReference type="EMBL" id="KAB1859800.1"/>
    </source>
</evidence>
<keyword evidence="5" id="KW-0732">Signal</keyword>
<dbReference type="EMBL" id="VXLD01000001">
    <property type="protein sequence ID" value="KAB1859800.1"/>
    <property type="molecule type" value="Genomic_DNA"/>
</dbReference>
<dbReference type="RefSeq" id="WP_151503774.1">
    <property type="nucleotide sequence ID" value="NZ_VXLD01000001.1"/>
</dbReference>
<dbReference type="AlphaFoldDB" id="A0A5N4WU30"/>
<evidence type="ECO:0000256" key="1">
    <source>
        <dbReference type="ARBA" id="ARBA00004571"/>
    </source>
</evidence>
<proteinExistence type="inferred from homology"/>
<dbReference type="Gene3D" id="2.40.160.60">
    <property type="entry name" value="Outer membrane protein transport protein (OMPP1/FadL/TodX)"/>
    <property type="match status" value="1"/>
</dbReference>
<evidence type="ECO:0000256" key="5">
    <source>
        <dbReference type="ARBA" id="ARBA00022729"/>
    </source>
</evidence>
<dbReference type="SUPFAM" id="SSF56935">
    <property type="entry name" value="Porins"/>
    <property type="match status" value="1"/>
</dbReference>
<comment type="caution">
    <text evidence="8">The sequence shown here is derived from an EMBL/GenBank/DDBJ whole genome shotgun (WGS) entry which is preliminary data.</text>
</comment>
<evidence type="ECO:0000256" key="6">
    <source>
        <dbReference type="ARBA" id="ARBA00023136"/>
    </source>
</evidence>
<keyword evidence="6" id="KW-0472">Membrane</keyword>
<reference evidence="8 9" key="1">
    <citation type="submission" date="2019-09" db="EMBL/GenBank/DDBJ databases">
        <title>Draft genome sequence of Acinetobacter tandoii W4-4-4 isolated from environmental water sample.</title>
        <authorList>
            <person name="Wee S.K."/>
            <person name="Yan B."/>
            <person name="Mustaffa S.B."/>
            <person name="Yap E.P.H."/>
        </authorList>
    </citation>
    <scope>NUCLEOTIDE SEQUENCE [LARGE SCALE GENOMIC DNA]</scope>
    <source>
        <strain evidence="8 9">W4-4-4</strain>
    </source>
</reference>
<accession>A0A5N4WU30</accession>
<organism evidence="8 9">
    <name type="scientific">Acinetobacter tandoii</name>
    <dbReference type="NCBI Taxonomy" id="202954"/>
    <lineage>
        <taxon>Bacteria</taxon>
        <taxon>Pseudomonadati</taxon>
        <taxon>Pseudomonadota</taxon>
        <taxon>Gammaproteobacteria</taxon>
        <taxon>Moraxellales</taxon>
        <taxon>Moraxellaceae</taxon>
        <taxon>Acinetobacter</taxon>
    </lineage>
</organism>
<comment type="similarity">
    <text evidence="2">Belongs to the OmpP1/FadL family.</text>
</comment>
<sequence>MWVIRTFTSIVIFIPPTLQAGGMELSGQSIWPFFEKGNYAELTFARLNADISGQVQNQAELAEIGVTDFSTGNFVENRNFVQAALKFQPHPKVSFGLIFDQPFGVDIQYLYRPNTVIGPIEIEATDINFDSHNITSLFGYQPNPSWQIYAGLGIQSFEGNLDVFGQSFYFLNGYRAEFEKDHALGWLAGLSYQIPKYALRSSLTYRSAIKHQVHVNESIQNQPIHLTTAKKTTIETPSSVNLDFQTGLSPQNLLYASLRWVNWSDYIIQPTQFAAIIESAAQYAPEIASFNMIQYQEDQWSGKIGIAHQFSSRWVSTLDMSWDSGNGNTASTLSPVDGYYGVGLGALYYWQPQSFFALGTQYLRFNKAKTVAHAGENTKLATLYSVNQNDAWVFGGKIGHHF</sequence>